<dbReference type="OrthoDB" id="2020542at2759"/>
<evidence type="ECO:0000256" key="8">
    <source>
        <dbReference type="SAM" id="Phobius"/>
    </source>
</evidence>
<feature type="transmembrane region" description="Helical" evidence="8">
    <location>
        <begin position="370"/>
        <end position="393"/>
    </location>
</feature>
<sequence>MSKFLSRVGNQIDVLQRRLESGNKPTVQFSPLPDSPPEEFCTSVADDIPSGRRKDLKYRRKRRQNTLLSLFGIDPVREKLGTFEGVFVPVCLSIWGIMLFVRQGYIIGQAGLVETFVMFIVGYLIAYFTTLSLSAISANGTVRGGGPYYLISRSLGPEFGGSIGLVFWFGTILGGVLNLLAFVQPLLTTFGEQQGAMFNVLPEGKWSGFFYSSVLLLCCTGVCLIGSKVFARTSIFLSFIILVSTLIIFLSFFIRSPFTDVDNGIEYTGLSIQTLKENLWPQYSPSAENPSKVENYQSIFALVFPCFVGIMAGTSMSGNLRKPSKSIPKGTLAAVVVTFMLYMIINIMLAASTTKETLLKRLSILQDISIFPSMVVAGAFATATFATLSALISSAKIIQAIARDHLLPILSLFDQGTDRSDDPTYAIIFSYILIQLLLLTGSIGVVAPYFTILSILTFGITNLACFLLKIGSAPNFRPSFHHFKWYTGLIGVSLCFTTIFIIDPLLATISTAFMSIMFGVIHYTTLPKSWGDVTQSLIYHQVRKYLLRLDTRKEHVKFWRPQILLLVNNPRNSYHLIQFCNSLKKGSLYILGHVLKGNFRSNLNEFRKQQNVWLKFVDITQIKAFVQLTISDSDRFGARNLIVGSGLGGMRPNIVVLGFFNSSSHEESHNNKRKHVSIPIVGSLPTDRNKQETPIPITDYVSIIEDTLALNKAIAIAHGFSNLRDLPPLDDDSNLFSAHSGQKSRKKYIDIWPIQLSIPSAYNENGYLTNFDTYTMVLQMGCILHMVPYWKQNFTLRVMCFVERRSDVEEERRRVEVLLENLRVEAELHVFWLDCEELTTYSAIVKGKHISHQNDGPEQSNGVDVGESASMPIESGSSQYLRSSGTNFSQVSLSYSQSGVVGMKINVPIPERGDDHLSEDSDLSDMEEVEEEHTHSFPPSAAGSVATSQETHSNSSTEFNDLPPHAQNIILNELMRLRSKDATILFTSLPAPDPGTCEEQEKCEYYMNDLKLLVKDLPPTFLIHAKSMTVTTHL</sequence>
<feature type="transmembrane region" description="Helical" evidence="8">
    <location>
        <begin position="299"/>
        <end position="320"/>
    </location>
</feature>
<dbReference type="FunFam" id="1.20.1740.10:FF:000013">
    <property type="entry name" value="Solute carrier family 12 member"/>
    <property type="match status" value="1"/>
</dbReference>
<dbReference type="EMBL" id="MCFE01000493">
    <property type="protein sequence ID" value="ORX88847.1"/>
    <property type="molecule type" value="Genomic_DNA"/>
</dbReference>
<dbReference type="GO" id="GO:0005774">
    <property type="term" value="C:vacuolar membrane"/>
    <property type="evidence" value="ECO:0007669"/>
    <property type="project" value="TreeGrafter"/>
</dbReference>
<keyword evidence="5 8" id="KW-1133">Transmembrane helix</keyword>
<dbReference type="GO" id="GO:0015379">
    <property type="term" value="F:potassium:chloride symporter activity"/>
    <property type="evidence" value="ECO:0007669"/>
    <property type="project" value="TreeGrafter"/>
</dbReference>
<dbReference type="STRING" id="1314790.A0A1Y1XSV5"/>
<feature type="transmembrane region" description="Helical" evidence="8">
    <location>
        <begin position="483"/>
        <end position="502"/>
    </location>
</feature>
<organism evidence="11 12">
    <name type="scientific">Basidiobolus meristosporus CBS 931.73</name>
    <dbReference type="NCBI Taxonomy" id="1314790"/>
    <lineage>
        <taxon>Eukaryota</taxon>
        <taxon>Fungi</taxon>
        <taxon>Fungi incertae sedis</taxon>
        <taxon>Zoopagomycota</taxon>
        <taxon>Entomophthoromycotina</taxon>
        <taxon>Basidiobolomycetes</taxon>
        <taxon>Basidiobolales</taxon>
        <taxon>Basidiobolaceae</taxon>
        <taxon>Basidiobolus</taxon>
    </lineage>
</organism>
<feature type="transmembrane region" description="Helical" evidence="8">
    <location>
        <begin position="159"/>
        <end position="186"/>
    </location>
</feature>
<evidence type="ECO:0000259" key="9">
    <source>
        <dbReference type="Pfam" id="PF00324"/>
    </source>
</evidence>
<dbReference type="GO" id="GO:0006884">
    <property type="term" value="P:cell volume homeostasis"/>
    <property type="evidence" value="ECO:0007669"/>
    <property type="project" value="TreeGrafter"/>
</dbReference>
<evidence type="ECO:0008006" key="13">
    <source>
        <dbReference type="Google" id="ProtNLM"/>
    </source>
</evidence>
<feature type="transmembrane region" description="Helical" evidence="8">
    <location>
        <begin position="449"/>
        <end position="471"/>
    </location>
</feature>
<feature type="transmembrane region" description="Helical" evidence="8">
    <location>
        <begin position="234"/>
        <end position="254"/>
    </location>
</feature>
<feature type="compositionally biased region" description="Polar residues" evidence="7">
    <location>
        <begin position="853"/>
        <end position="862"/>
    </location>
</feature>
<dbReference type="InterPro" id="IPR004842">
    <property type="entry name" value="SLC12A_fam"/>
</dbReference>
<feature type="region of interest" description="Disordered" evidence="7">
    <location>
        <begin position="907"/>
        <end position="964"/>
    </location>
</feature>
<dbReference type="FunCoup" id="A0A1Y1XSV5">
    <property type="interactions" value="86"/>
</dbReference>
<dbReference type="InParanoid" id="A0A1Y1XSV5"/>
<keyword evidence="12" id="KW-1185">Reference proteome</keyword>
<feature type="domain" description="Amino acid permease/ SLC12A" evidence="9">
    <location>
        <begin position="86"/>
        <end position="564"/>
    </location>
</feature>
<feature type="transmembrane region" description="Helical" evidence="8">
    <location>
        <begin position="425"/>
        <end position="443"/>
    </location>
</feature>
<feature type="compositionally biased region" description="Polar residues" evidence="7">
    <location>
        <begin position="945"/>
        <end position="959"/>
    </location>
</feature>
<dbReference type="Gene3D" id="1.20.1740.10">
    <property type="entry name" value="Amino acid/polyamine transporter I"/>
    <property type="match status" value="1"/>
</dbReference>
<dbReference type="AlphaFoldDB" id="A0A1Y1XSV5"/>
<feature type="transmembrane region" description="Helical" evidence="8">
    <location>
        <begin position="206"/>
        <end position="227"/>
    </location>
</feature>
<evidence type="ECO:0000256" key="4">
    <source>
        <dbReference type="ARBA" id="ARBA00022692"/>
    </source>
</evidence>
<dbReference type="Proteomes" id="UP000193498">
    <property type="component" value="Unassembled WGS sequence"/>
</dbReference>
<evidence type="ECO:0000313" key="11">
    <source>
        <dbReference type="EMBL" id="ORX88847.1"/>
    </source>
</evidence>
<evidence type="ECO:0000313" key="12">
    <source>
        <dbReference type="Proteomes" id="UP000193498"/>
    </source>
</evidence>
<dbReference type="GO" id="GO:0034486">
    <property type="term" value="P:vacuolar transmembrane transport"/>
    <property type="evidence" value="ECO:0007669"/>
    <property type="project" value="TreeGrafter"/>
</dbReference>
<comment type="similarity">
    <text evidence="2">Belongs to the SLC12A transporter family.</text>
</comment>
<proteinExistence type="inferred from homology"/>
<dbReference type="Pfam" id="PF03522">
    <property type="entry name" value="SLC12"/>
    <property type="match status" value="1"/>
</dbReference>
<accession>A0A1Y1XSV5</accession>
<feature type="transmembrane region" description="Helical" evidence="8">
    <location>
        <begin position="86"/>
        <end position="105"/>
    </location>
</feature>
<evidence type="ECO:0000256" key="1">
    <source>
        <dbReference type="ARBA" id="ARBA00004141"/>
    </source>
</evidence>
<dbReference type="PANTHER" id="PTHR11827:SF72">
    <property type="entry name" value="GH08340P"/>
    <property type="match status" value="1"/>
</dbReference>
<comment type="subcellular location">
    <subcellularLocation>
        <location evidence="1">Membrane</location>
        <topology evidence="1">Multi-pass membrane protein</topology>
    </subcellularLocation>
</comment>
<dbReference type="Pfam" id="PF00324">
    <property type="entry name" value="AA_permease"/>
    <property type="match status" value="1"/>
</dbReference>
<feature type="region of interest" description="Disordered" evidence="7">
    <location>
        <begin position="851"/>
        <end position="881"/>
    </location>
</feature>
<comment type="caution">
    <text evidence="11">The sequence shown here is derived from an EMBL/GenBank/DDBJ whole genome shotgun (WGS) entry which is preliminary data.</text>
</comment>
<protein>
    <recommendedName>
        <fullName evidence="13">Amino acid permease/ SLC12A domain-containing protein</fullName>
    </recommendedName>
</protein>
<reference evidence="11 12" key="1">
    <citation type="submission" date="2016-07" db="EMBL/GenBank/DDBJ databases">
        <title>Pervasive Adenine N6-methylation of Active Genes in Fungi.</title>
        <authorList>
            <consortium name="DOE Joint Genome Institute"/>
            <person name="Mondo S.J."/>
            <person name="Dannebaum R.O."/>
            <person name="Kuo R.C."/>
            <person name="Labutti K."/>
            <person name="Haridas S."/>
            <person name="Kuo A."/>
            <person name="Salamov A."/>
            <person name="Ahrendt S.R."/>
            <person name="Lipzen A."/>
            <person name="Sullivan W."/>
            <person name="Andreopoulos W.B."/>
            <person name="Clum A."/>
            <person name="Lindquist E."/>
            <person name="Daum C."/>
            <person name="Ramamoorthy G.K."/>
            <person name="Gryganskyi A."/>
            <person name="Culley D."/>
            <person name="Magnuson J.K."/>
            <person name="James T.Y."/>
            <person name="O'Malley M.A."/>
            <person name="Stajich J.E."/>
            <person name="Spatafora J.W."/>
            <person name="Visel A."/>
            <person name="Grigoriev I.V."/>
        </authorList>
    </citation>
    <scope>NUCLEOTIDE SEQUENCE [LARGE SCALE GENOMIC DNA]</scope>
    <source>
        <strain evidence="11 12">CBS 931.73</strain>
    </source>
</reference>
<name>A0A1Y1XSV5_9FUNG</name>
<dbReference type="GO" id="GO:0055075">
    <property type="term" value="P:potassium ion homeostasis"/>
    <property type="evidence" value="ECO:0007669"/>
    <property type="project" value="TreeGrafter"/>
</dbReference>
<keyword evidence="4 8" id="KW-0812">Transmembrane</keyword>
<keyword evidence="3" id="KW-0813">Transport</keyword>
<evidence type="ECO:0000256" key="6">
    <source>
        <dbReference type="ARBA" id="ARBA00023136"/>
    </source>
</evidence>
<dbReference type="GO" id="GO:0055064">
    <property type="term" value="P:chloride ion homeostasis"/>
    <property type="evidence" value="ECO:0007669"/>
    <property type="project" value="TreeGrafter"/>
</dbReference>
<feature type="compositionally biased region" description="Acidic residues" evidence="7">
    <location>
        <begin position="920"/>
        <end position="931"/>
    </location>
</feature>
<feature type="transmembrane region" description="Helical" evidence="8">
    <location>
        <begin position="332"/>
        <end position="350"/>
    </location>
</feature>
<evidence type="ECO:0000256" key="5">
    <source>
        <dbReference type="ARBA" id="ARBA00022989"/>
    </source>
</evidence>
<feature type="transmembrane region" description="Helical" evidence="8">
    <location>
        <begin position="117"/>
        <end position="138"/>
    </location>
</feature>
<evidence type="ECO:0000256" key="7">
    <source>
        <dbReference type="SAM" id="MobiDB-lite"/>
    </source>
</evidence>
<evidence type="ECO:0000259" key="10">
    <source>
        <dbReference type="Pfam" id="PF03522"/>
    </source>
</evidence>
<feature type="domain" description="SLC12A transporter C-terminal" evidence="10">
    <location>
        <begin position="576"/>
        <end position="662"/>
    </location>
</feature>
<dbReference type="InterPro" id="IPR018491">
    <property type="entry name" value="SLC12_C"/>
</dbReference>
<keyword evidence="6 8" id="KW-0472">Membrane</keyword>
<evidence type="ECO:0000256" key="2">
    <source>
        <dbReference type="ARBA" id="ARBA00010593"/>
    </source>
</evidence>
<evidence type="ECO:0000256" key="3">
    <source>
        <dbReference type="ARBA" id="ARBA00022448"/>
    </source>
</evidence>
<gene>
    <name evidence="11" type="ORF">K493DRAFT_290103</name>
</gene>
<dbReference type="InterPro" id="IPR004841">
    <property type="entry name" value="AA-permease/SLC12A_dom"/>
</dbReference>
<dbReference type="PANTHER" id="PTHR11827">
    <property type="entry name" value="SOLUTE CARRIER FAMILY 12, CATION COTRANSPORTERS"/>
    <property type="match status" value="1"/>
</dbReference>